<evidence type="ECO:0000313" key="3">
    <source>
        <dbReference type="EMBL" id="OWT53751.1"/>
    </source>
</evidence>
<dbReference type="InterPro" id="IPR014748">
    <property type="entry name" value="Enoyl-CoA_hydra_C"/>
</dbReference>
<evidence type="ECO:0000313" key="4">
    <source>
        <dbReference type="Proteomes" id="UP000214603"/>
    </source>
</evidence>
<evidence type="ECO:0000256" key="1">
    <source>
        <dbReference type="ARBA" id="ARBA00005254"/>
    </source>
</evidence>
<dbReference type="Gene3D" id="1.10.12.10">
    <property type="entry name" value="Lyase 2-enoyl-coa Hydratase, Chain A, domain 2"/>
    <property type="match status" value="1"/>
</dbReference>
<dbReference type="GO" id="GO:0016829">
    <property type="term" value="F:lyase activity"/>
    <property type="evidence" value="ECO:0007669"/>
    <property type="project" value="UniProtKB-KW"/>
</dbReference>
<keyword evidence="2" id="KW-0456">Lyase</keyword>
<proteinExistence type="inferred from homology"/>
<sequence length="254" mass="27550">MSEILLDKSDRIAVVTLDAPPVNALTLARYQAITDMFEAISGMDDVNVVVFTAKGSRAFCAGLELKEFLAATPEEDPARARVVRATFKAIRHCAVPVIAAVNGPALGAGSVLAAVSDIRVASEKATFSMPEINVGRCGGGAHNARIMPQGMLRLMAFTGEQISAWEAYRVGYVERVVAPRLLMPTAMDIAQVIAAKSRIGLTHMKEALNRVEDMPVEEGYELEQQYSTRLMNTEDAREATRAVVEKRAPVFKGR</sequence>
<organism evidence="3 4">
    <name type="scientific">Candidimonas nitroreducens</name>
    <dbReference type="NCBI Taxonomy" id="683354"/>
    <lineage>
        <taxon>Bacteria</taxon>
        <taxon>Pseudomonadati</taxon>
        <taxon>Pseudomonadota</taxon>
        <taxon>Betaproteobacteria</taxon>
        <taxon>Burkholderiales</taxon>
        <taxon>Alcaligenaceae</taxon>
        <taxon>Candidimonas</taxon>
    </lineage>
</organism>
<reference evidence="4" key="1">
    <citation type="submission" date="2017-06" db="EMBL/GenBank/DDBJ databases">
        <title>Herbaspirillum phytohormonus sp. nov., isolated from the root nodule of Robinia pseudoacacia in lead-zinc mine.</title>
        <authorList>
            <person name="Fan M."/>
            <person name="Lin Y."/>
        </authorList>
    </citation>
    <scope>NUCLEOTIDE SEQUENCE [LARGE SCALE GENOMIC DNA]</scope>
    <source>
        <strain evidence="4">SC-089</strain>
    </source>
</reference>
<dbReference type="EMBL" id="NJIH01000019">
    <property type="protein sequence ID" value="OWT53751.1"/>
    <property type="molecule type" value="Genomic_DNA"/>
</dbReference>
<dbReference type="SUPFAM" id="SSF52096">
    <property type="entry name" value="ClpP/crotonase"/>
    <property type="match status" value="1"/>
</dbReference>
<dbReference type="AlphaFoldDB" id="A0A225M2I7"/>
<dbReference type="Gene3D" id="3.90.226.10">
    <property type="entry name" value="2-enoyl-CoA Hydratase, Chain A, domain 1"/>
    <property type="match status" value="1"/>
</dbReference>
<gene>
    <name evidence="3" type="ORF">CEY11_23825</name>
</gene>
<keyword evidence="4" id="KW-1185">Reference proteome</keyword>
<dbReference type="InterPro" id="IPR001753">
    <property type="entry name" value="Enoyl-CoA_hydra/iso"/>
</dbReference>
<dbReference type="InterPro" id="IPR029045">
    <property type="entry name" value="ClpP/crotonase-like_dom_sf"/>
</dbReference>
<dbReference type="OrthoDB" id="9807606at2"/>
<comment type="caution">
    <text evidence="3">The sequence shown here is derived from an EMBL/GenBank/DDBJ whole genome shotgun (WGS) entry which is preliminary data.</text>
</comment>
<protein>
    <submittedName>
        <fullName evidence="3">Enoyl-CoA hydratase</fullName>
    </submittedName>
</protein>
<dbReference type="PANTHER" id="PTHR11941">
    <property type="entry name" value="ENOYL-COA HYDRATASE-RELATED"/>
    <property type="match status" value="1"/>
</dbReference>
<dbReference type="CDD" id="cd06558">
    <property type="entry name" value="crotonase-like"/>
    <property type="match status" value="1"/>
</dbReference>
<evidence type="ECO:0000256" key="2">
    <source>
        <dbReference type="ARBA" id="ARBA00023239"/>
    </source>
</evidence>
<comment type="similarity">
    <text evidence="1">Belongs to the enoyl-CoA hydratase/isomerase family.</text>
</comment>
<dbReference type="GO" id="GO:0006635">
    <property type="term" value="P:fatty acid beta-oxidation"/>
    <property type="evidence" value="ECO:0007669"/>
    <property type="project" value="TreeGrafter"/>
</dbReference>
<dbReference type="PANTHER" id="PTHR11941:SF54">
    <property type="entry name" value="ENOYL-COA HYDRATASE, MITOCHONDRIAL"/>
    <property type="match status" value="1"/>
</dbReference>
<dbReference type="Proteomes" id="UP000214603">
    <property type="component" value="Unassembled WGS sequence"/>
</dbReference>
<dbReference type="RefSeq" id="WP_088605931.1">
    <property type="nucleotide sequence ID" value="NZ_NJIH01000019.1"/>
</dbReference>
<dbReference type="Pfam" id="PF00378">
    <property type="entry name" value="ECH_1"/>
    <property type="match status" value="1"/>
</dbReference>
<accession>A0A225M2I7</accession>
<name>A0A225M2I7_9BURK</name>